<dbReference type="Proteomes" id="UP001597460">
    <property type="component" value="Unassembled WGS sequence"/>
</dbReference>
<proteinExistence type="predicted"/>
<dbReference type="NCBIfam" id="TIGR01533">
    <property type="entry name" value="lipo_e_P4"/>
    <property type="match status" value="1"/>
</dbReference>
<dbReference type="InterPro" id="IPR005519">
    <property type="entry name" value="Acid_phosphat_B-like"/>
</dbReference>
<keyword evidence="4" id="KW-1185">Reference proteome</keyword>
<dbReference type="InterPro" id="IPR006423">
    <property type="entry name" value="Lipo_e_P4"/>
</dbReference>
<dbReference type="PANTHER" id="PTHR31284:SF10">
    <property type="entry name" value="ACID PHOSPHATASE-LIKE PROTEIN"/>
    <property type="match status" value="1"/>
</dbReference>
<feature type="chain" id="PRO_5046282851" evidence="2">
    <location>
        <begin position="20"/>
        <end position="287"/>
    </location>
</feature>
<comment type="caution">
    <text evidence="3">The sequence shown here is derived from an EMBL/GenBank/DDBJ whole genome shotgun (WGS) entry which is preliminary data.</text>
</comment>
<evidence type="ECO:0000313" key="3">
    <source>
        <dbReference type="EMBL" id="MFD2532247.1"/>
    </source>
</evidence>
<dbReference type="Pfam" id="PF03767">
    <property type="entry name" value="Acid_phosphat_B"/>
    <property type="match status" value="1"/>
</dbReference>
<reference evidence="4" key="1">
    <citation type="journal article" date="2019" name="Int. J. Syst. Evol. Microbiol.">
        <title>The Global Catalogue of Microorganisms (GCM) 10K type strain sequencing project: providing services to taxonomists for standard genome sequencing and annotation.</title>
        <authorList>
            <consortium name="The Broad Institute Genomics Platform"/>
            <consortium name="The Broad Institute Genome Sequencing Center for Infectious Disease"/>
            <person name="Wu L."/>
            <person name="Ma J."/>
        </authorList>
    </citation>
    <scope>NUCLEOTIDE SEQUENCE [LARGE SCALE GENOMIC DNA]</scope>
    <source>
        <strain evidence="4">KCTC 52042</strain>
    </source>
</reference>
<keyword evidence="3" id="KW-0449">Lipoprotein</keyword>
<dbReference type="SUPFAM" id="SSF56784">
    <property type="entry name" value="HAD-like"/>
    <property type="match status" value="1"/>
</dbReference>
<protein>
    <submittedName>
        <fullName evidence="3">5'-nucleotidase, lipoprotein e(P4) family</fullName>
    </submittedName>
</protein>
<gene>
    <name evidence="3" type="ORF">ACFSVN_07295</name>
</gene>
<evidence type="ECO:0000313" key="4">
    <source>
        <dbReference type="Proteomes" id="UP001597460"/>
    </source>
</evidence>
<name>A0ABW5JKZ5_9BACT</name>
<dbReference type="PROSITE" id="PS51257">
    <property type="entry name" value="PROKAR_LIPOPROTEIN"/>
    <property type="match status" value="1"/>
</dbReference>
<keyword evidence="1 2" id="KW-0732">Signal</keyword>
<feature type="signal peptide" evidence="2">
    <location>
        <begin position="1"/>
        <end position="19"/>
    </location>
</feature>
<dbReference type="PANTHER" id="PTHR31284">
    <property type="entry name" value="ACID PHOSPHATASE-LIKE PROTEIN"/>
    <property type="match status" value="1"/>
</dbReference>
<dbReference type="InterPro" id="IPR036412">
    <property type="entry name" value="HAD-like_sf"/>
</dbReference>
<evidence type="ECO:0000256" key="1">
    <source>
        <dbReference type="ARBA" id="ARBA00022729"/>
    </source>
</evidence>
<evidence type="ECO:0000256" key="2">
    <source>
        <dbReference type="SAM" id="SignalP"/>
    </source>
</evidence>
<dbReference type="Gene3D" id="3.40.50.1000">
    <property type="entry name" value="HAD superfamily/HAD-like"/>
    <property type="match status" value="1"/>
</dbReference>
<dbReference type="SFLD" id="SFLDG01125">
    <property type="entry name" value="C1.1:_Acid_Phosphatase_Like"/>
    <property type="match status" value="1"/>
</dbReference>
<dbReference type="RefSeq" id="WP_390300524.1">
    <property type="nucleotide sequence ID" value="NZ_JBHULI010000024.1"/>
</dbReference>
<sequence>MYSQKFGILILLLSVLIGACGSTQQITESDEIPLNKTTQATLWVQNAAEYTAITTQSYNTAQRMLPLSLEDSFWTASLNQQENENHLSLPPAIIMDIDETVLDNSPFQARMIKQNKAFNIADWNAWCNEANADPVSGALEFTNFAAENGVAIFYISNRSYEVEDATRKNLIEKGFPVSDSIDTIMSNGEEPDWNSSKVERRKVVEENYRILMAFGDDLNDFLHAKGITQDKRAALVEENANKFGRMWFVLPNPVYGSWEDALFDFEDDLTEDEQNSILQERLNSKNN</sequence>
<organism evidence="3 4">
    <name type="scientific">Gracilimonas halophila</name>
    <dbReference type="NCBI Taxonomy" id="1834464"/>
    <lineage>
        <taxon>Bacteria</taxon>
        <taxon>Pseudomonadati</taxon>
        <taxon>Balneolota</taxon>
        <taxon>Balneolia</taxon>
        <taxon>Balneolales</taxon>
        <taxon>Balneolaceae</taxon>
        <taxon>Gracilimonas</taxon>
    </lineage>
</organism>
<dbReference type="SFLD" id="SFLDS00003">
    <property type="entry name" value="Haloacid_Dehalogenase"/>
    <property type="match status" value="1"/>
</dbReference>
<accession>A0ABW5JKZ5</accession>
<dbReference type="EMBL" id="JBHULI010000024">
    <property type="protein sequence ID" value="MFD2532247.1"/>
    <property type="molecule type" value="Genomic_DNA"/>
</dbReference>
<dbReference type="InterPro" id="IPR023214">
    <property type="entry name" value="HAD_sf"/>
</dbReference>
<dbReference type="PIRSF" id="PIRSF019271">
    <property type="entry name" value="Acid_Ptase_C"/>
    <property type="match status" value="1"/>
</dbReference>